<keyword evidence="3" id="KW-1185">Reference proteome</keyword>
<feature type="compositionally biased region" description="Low complexity" evidence="1">
    <location>
        <begin position="124"/>
        <end position="134"/>
    </location>
</feature>
<feature type="region of interest" description="Disordered" evidence="1">
    <location>
        <begin position="534"/>
        <end position="557"/>
    </location>
</feature>
<dbReference type="AlphaFoldDB" id="A0AAD5UZV2"/>
<feature type="compositionally biased region" description="Basic and acidic residues" evidence="1">
    <location>
        <begin position="455"/>
        <end position="466"/>
    </location>
</feature>
<name>A0AAD5UZV2_9APHY</name>
<gene>
    <name evidence="2" type="ORF">NLI96_g7931</name>
</gene>
<feature type="region of interest" description="Disordered" evidence="1">
    <location>
        <begin position="325"/>
        <end position="386"/>
    </location>
</feature>
<feature type="compositionally biased region" description="Low complexity" evidence="1">
    <location>
        <begin position="344"/>
        <end position="384"/>
    </location>
</feature>
<evidence type="ECO:0000256" key="1">
    <source>
        <dbReference type="SAM" id="MobiDB-lite"/>
    </source>
</evidence>
<feature type="compositionally biased region" description="Low complexity" evidence="1">
    <location>
        <begin position="417"/>
        <end position="426"/>
    </location>
</feature>
<feature type="compositionally biased region" description="Low complexity" evidence="1">
    <location>
        <begin position="158"/>
        <end position="179"/>
    </location>
</feature>
<proteinExistence type="predicted"/>
<feature type="compositionally biased region" description="Basic residues" evidence="1">
    <location>
        <begin position="190"/>
        <end position="215"/>
    </location>
</feature>
<protein>
    <submittedName>
        <fullName evidence="2">Uncharacterized protein</fullName>
    </submittedName>
</protein>
<feature type="compositionally biased region" description="Basic residues" evidence="1">
    <location>
        <begin position="475"/>
        <end position="487"/>
    </location>
</feature>
<feature type="region of interest" description="Disordered" evidence="1">
    <location>
        <begin position="1"/>
        <end position="62"/>
    </location>
</feature>
<dbReference type="EMBL" id="JANAWD010000343">
    <property type="protein sequence ID" value="KAJ3481037.1"/>
    <property type="molecule type" value="Genomic_DNA"/>
</dbReference>
<dbReference type="Proteomes" id="UP001212997">
    <property type="component" value="Unassembled WGS sequence"/>
</dbReference>
<feature type="region of interest" description="Disordered" evidence="1">
    <location>
        <begin position="118"/>
        <end position="227"/>
    </location>
</feature>
<accession>A0AAD5UZV2</accession>
<sequence>MWPTLQPSRSDSISPPSPPSDPVTPATPTRGRLPARYPSSLARGEPGRVPLHKRGKSKTYERLEDLLREAGYKETRVFTPEMERAEARAEERKRRIESMRIGVGAVVDFFAGWIPGAHNLKADTPTTPSLSTPSEQSDMRQQSSLPPSPLAHKRRAASRSTITTTSSGSTKYSSSTSPTIRHQHIVHDHHQLHHEPHHLRNHHRHHHHHHHHHHSQQQPQPQRQDPDAILHPSLQRLRTRASASESLRTYAQVSAARGYLRHMASTPTLPKSRQLARDQATVRPPARRTITLNGEDHVLSSTRDVNIPQTSRWLQSVTQAVLGTSSTGSGIAKSGERLLDETTPSILSGGSSRPSSSLSGRTARSTGTRTRCSQGQAGGATTTAEGVNPSKMLTAYMQRSKTTAPSKVTTVKVFCRSAPASRSSSRTGGDRVPVPPVPPVHTLTSLNWEQNAKGKTRDYFNYKDPIDQPQQQRAGNHKKSRGGKKVKRPSDGVPMLANIRIEGDVWAQGVQWFEGRRIPTIGTTFAVTDVDKHGYSEDDFDDDEEDEGEVDLARLLK</sequence>
<feature type="region of interest" description="Disordered" evidence="1">
    <location>
        <begin position="417"/>
        <end position="493"/>
    </location>
</feature>
<evidence type="ECO:0000313" key="3">
    <source>
        <dbReference type="Proteomes" id="UP001212997"/>
    </source>
</evidence>
<organism evidence="2 3">
    <name type="scientific">Meripilus lineatus</name>
    <dbReference type="NCBI Taxonomy" id="2056292"/>
    <lineage>
        <taxon>Eukaryota</taxon>
        <taxon>Fungi</taxon>
        <taxon>Dikarya</taxon>
        <taxon>Basidiomycota</taxon>
        <taxon>Agaricomycotina</taxon>
        <taxon>Agaricomycetes</taxon>
        <taxon>Polyporales</taxon>
        <taxon>Meripilaceae</taxon>
        <taxon>Meripilus</taxon>
    </lineage>
</organism>
<reference evidence="2" key="1">
    <citation type="submission" date="2022-07" db="EMBL/GenBank/DDBJ databases">
        <title>Genome Sequence of Physisporinus lineatus.</title>
        <authorList>
            <person name="Buettner E."/>
        </authorList>
    </citation>
    <scope>NUCLEOTIDE SEQUENCE</scope>
    <source>
        <strain evidence="2">VT162</strain>
    </source>
</reference>
<feature type="compositionally biased region" description="Polar residues" evidence="1">
    <location>
        <begin position="135"/>
        <end position="145"/>
    </location>
</feature>
<feature type="region of interest" description="Disordered" evidence="1">
    <location>
        <begin position="264"/>
        <end position="283"/>
    </location>
</feature>
<comment type="caution">
    <text evidence="2">The sequence shown here is derived from an EMBL/GenBank/DDBJ whole genome shotgun (WGS) entry which is preliminary data.</text>
</comment>
<feature type="compositionally biased region" description="Acidic residues" evidence="1">
    <location>
        <begin position="537"/>
        <end position="550"/>
    </location>
</feature>
<evidence type="ECO:0000313" key="2">
    <source>
        <dbReference type="EMBL" id="KAJ3481037.1"/>
    </source>
</evidence>